<dbReference type="AlphaFoldDB" id="A0A1T4T5W3"/>
<dbReference type="STRING" id="1365950.SAMN05428963_11961"/>
<keyword evidence="3" id="KW-0547">Nucleotide-binding</keyword>
<proteinExistence type="predicted"/>
<dbReference type="Pfam" id="PF08543">
    <property type="entry name" value="Phos_pyr_kin"/>
    <property type="match status" value="1"/>
</dbReference>
<sequence>MSEAPPTMRQDKPAVIAISSHVVRGAVGNRATVFALETLGFPVWSMPTVLLPWHPGHGPATRLVSDVAAFEAMMDDLIGSPWLSEVGAVITGYFGAPEQVEPAARLIEAVKRARPDAIYLCDPILGDGGRLYQPEAMLAPIRDRLLPLADIATPNRFELEFLTGLELSDNTHLTEAALALGPATVVVTSAFGLLRGGIGNLMVRDYDVLLAEHRAIDAPPQGLGDLTAAVLLARILDGAKPEKALQATTAAVYEILARTIKRGADELTLETDADSLRHPMAMVQTRRLVHPSGNRRA</sequence>
<organism evidence="7 8">
    <name type="scientific">Consotaella salsifontis</name>
    <dbReference type="NCBI Taxonomy" id="1365950"/>
    <lineage>
        <taxon>Bacteria</taxon>
        <taxon>Pseudomonadati</taxon>
        <taxon>Pseudomonadota</taxon>
        <taxon>Alphaproteobacteria</taxon>
        <taxon>Hyphomicrobiales</taxon>
        <taxon>Aurantimonadaceae</taxon>
        <taxon>Consotaella</taxon>
    </lineage>
</organism>
<dbReference type="Proteomes" id="UP000190135">
    <property type="component" value="Unassembled WGS sequence"/>
</dbReference>
<evidence type="ECO:0000256" key="4">
    <source>
        <dbReference type="ARBA" id="ARBA00022777"/>
    </source>
</evidence>
<accession>A0A1T4T5W3</accession>
<feature type="domain" description="Pyridoxamine kinase/Phosphomethylpyrimidine kinase" evidence="6">
    <location>
        <begin position="87"/>
        <end position="264"/>
    </location>
</feature>
<dbReference type="GO" id="GO:0005829">
    <property type="term" value="C:cytosol"/>
    <property type="evidence" value="ECO:0007669"/>
    <property type="project" value="TreeGrafter"/>
</dbReference>
<dbReference type="GO" id="GO:0009443">
    <property type="term" value="P:pyridoxal 5'-phosphate salvage"/>
    <property type="evidence" value="ECO:0007669"/>
    <property type="project" value="InterPro"/>
</dbReference>
<dbReference type="GO" id="GO:0005524">
    <property type="term" value="F:ATP binding"/>
    <property type="evidence" value="ECO:0007669"/>
    <property type="project" value="UniProtKB-KW"/>
</dbReference>
<name>A0A1T4T5W3_9HYPH</name>
<gene>
    <name evidence="7" type="ORF">SAMN05428963_11961</name>
</gene>
<dbReference type="InterPro" id="IPR004625">
    <property type="entry name" value="PyrdxlKinase"/>
</dbReference>
<dbReference type="InterPro" id="IPR013749">
    <property type="entry name" value="PM/HMP-P_kinase-1"/>
</dbReference>
<evidence type="ECO:0000259" key="6">
    <source>
        <dbReference type="Pfam" id="PF08543"/>
    </source>
</evidence>
<evidence type="ECO:0000313" key="7">
    <source>
        <dbReference type="EMBL" id="SKA35558.1"/>
    </source>
</evidence>
<dbReference type="PANTHER" id="PTHR10534:SF2">
    <property type="entry name" value="PYRIDOXAL KINASE"/>
    <property type="match status" value="1"/>
</dbReference>
<reference evidence="7 8" key="1">
    <citation type="submission" date="2017-02" db="EMBL/GenBank/DDBJ databases">
        <authorList>
            <person name="Peterson S.W."/>
        </authorList>
    </citation>
    <scope>NUCLEOTIDE SEQUENCE [LARGE SCALE GENOMIC DNA]</scope>
    <source>
        <strain evidence="7 8">USBA 369</strain>
    </source>
</reference>
<dbReference type="EC" id="2.7.1.35" evidence="1"/>
<dbReference type="GO" id="GO:0008478">
    <property type="term" value="F:pyridoxal kinase activity"/>
    <property type="evidence" value="ECO:0007669"/>
    <property type="project" value="UniProtKB-EC"/>
</dbReference>
<evidence type="ECO:0000256" key="2">
    <source>
        <dbReference type="ARBA" id="ARBA00022679"/>
    </source>
</evidence>
<evidence type="ECO:0000313" key="8">
    <source>
        <dbReference type="Proteomes" id="UP000190135"/>
    </source>
</evidence>
<keyword evidence="8" id="KW-1185">Reference proteome</keyword>
<dbReference type="NCBIfam" id="NF004398">
    <property type="entry name" value="PRK05756.1"/>
    <property type="match status" value="1"/>
</dbReference>
<dbReference type="InterPro" id="IPR029056">
    <property type="entry name" value="Ribokinase-like"/>
</dbReference>
<evidence type="ECO:0000256" key="3">
    <source>
        <dbReference type="ARBA" id="ARBA00022741"/>
    </source>
</evidence>
<dbReference type="NCBIfam" id="TIGR00687">
    <property type="entry name" value="pyridox_kin"/>
    <property type="match status" value="1"/>
</dbReference>
<keyword evidence="5" id="KW-0067">ATP-binding</keyword>
<evidence type="ECO:0000256" key="5">
    <source>
        <dbReference type="ARBA" id="ARBA00022840"/>
    </source>
</evidence>
<keyword evidence="4 7" id="KW-0418">Kinase</keyword>
<dbReference type="SUPFAM" id="SSF53613">
    <property type="entry name" value="Ribokinase-like"/>
    <property type="match status" value="1"/>
</dbReference>
<evidence type="ECO:0000256" key="1">
    <source>
        <dbReference type="ARBA" id="ARBA00012104"/>
    </source>
</evidence>
<dbReference type="PANTHER" id="PTHR10534">
    <property type="entry name" value="PYRIDOXAL KINASE"/>
    <property type="match status" value="1"/>
</dbReference>
<dbReference type="CDD" id="cd01173">
    <property type="entry name" value="pyridoxal_pyridoxamine_kinase"/>
    <property type="match status" value="1"/>
</dbReference>
<dbReference type="EMBL" id="FUXL01000019">
    <property type="protein sequence ID" value="SKA35558.1"/>
    <property type="molecule type" value="Genomic_DNA"/>
</dbReference>
<protein>
    <recommendedName>
        <fullName evidence="1">pyridoxal kinase</fullName>
        <ecNumber evidence="1">2.7.1.35</ecNumber>
    </recommendedName>
</protein>
<keyword evidence="2" id="KW-0808">Transferase</keyword>
<dbReference type="RefSeq" id="WP_245319407.1">
    <property type="nucleotide sequence ID" value="NZ_FUXL01000019.1"/>
</dbReference>
<dbReference type="Gene3D" id="3.40.1190.20">
    <property type="match status" value="1"/>
</dbReference>